<dbReference type="EMBL" id="CADEHS020000006">
    <property type="protein sequence ID" value="CAG9942543.1"/>
    <property type="molecule type" value="Genomic_DNA"/>
</dbReference>
<reference evidence="1" key="1">
    <citation type="submission" date="2020-04" db="EMBL/GenBank/DDBJ databases">
        <authorList>
            <person name="Broberg M."/>
        </authorList>
    </citation>
    <scope>NUCLEOTIDE SEQUENCE</scope>
</reference>
<evidence type="ECO:0000313" key="2">
    <source>
        <dbReference type="Proteomes" id="UP000836387"/>
    </source>
</evidence>
<dbReference type="Proteomes" id="UP000836387">
    <property type="component" value="Unassembled WGS sequence"/>
</dbReference>
<gene>
    <name evidence="1" type="ORF">CRV2_00009478</name>
</gene>
<accession>A0ACA9TP41</accession>
<comment type="caution">
    <text evidence="1">The sequence shown here is derived from an EMBL/GenBank/DDBJ whole genome shotgun (WGS) entry which is preliminary data.</text>
</comment>
<reference evidence="1" key="2">
    <citation type="submission" date="2021-10" db="EMBL/GenBank/DDBJ databases">
        <authorList>
            <person name="Piombo E."/>
        </authorList>
    </citation>
    <scope>NUCLEOTIDE SEQUENCE</scope>
</reference>
<keyword evidence="2" id="KW-1185">Reference proteome</keyword>
<evidence type="ECO:0000313" key="1">
    <source>
        <dbReference type="EMBL" id="CAG9942543.1"/>
    </source>
</evidence>
<protein>
    <submittedName>
        <fullName evidence="1">Uncharacterized protein</fullName>
    </submittedName>
</protein>
<sequence>MYIYCYIETSNISSTNQPPGSDDMIINYVHLEYLYAYAFSGGYTHPWFSSRWESIGELLAMALRLRPPPKSRMENVGGGVATARTWGAPVAVRDVNSGGKLEMVLKEDTGNTTGAQLEHHAYAELARPGVKYS</sequence>
<name>A0ACA9TP41_BIOOC</name>
<organism evidence="1 2">
    <name type="scientific">Clonostachys rosea f. rosea IK726</name>
    <dbReference type="NCBI Taxonomy" id="1349383"/>
    <lineage>
        <taxon>Eukaryota</taxon>
        <taxon>Fungi</taxon>
        <taxon>Dikarya</taxon>
        <taxon>Ascomycota</taxon>
        <taxon>Pezizomycotina</taxon>
        <taxon>Sordariomycetes</taxon>
        <taxon>Hypocreomycetidae</taxon>
        <taxon>Hypocreales</taxon>
        <taxon>Bionectriaceae</taxon>
        <taxon>Clonostachys</taxon>
    </lineage>
</organism>
<proteinExistence type="predicted"/>